<comment type="caution">
    <text evidence="9">The sequence shown here is derived from an EMBL/GenBank/DDBJ whole genome shotgun (WGS) entry which is preliminary data.</text>
</comment>
<comment type="similarity">
    <text evidence="2">Belongs to the mitochondrion-specific ribosomal protein mL46 family.</text>
</comment>
<dbReference type="InterPro" id="IPR040008">
    <property type="entry name" value="Ribosomal_mL46"/>
</dbReference>
<evidence type="ECO:0000256" key="5">
    <source>
        <dbReference type="ARBA" id="ARBA00023128"/>
    </source>
</evidence>
<organism evidence="9 10">
    <name type="scientific">Cyberlindnera fabianii</name>
    <name type="common">Yeast</name>
    <name type="synonym">Hansenula fabianii</name>
    <dbReference type="NCBI Taxonomy" id="36022"/>
    <lineage>
        <taxon>Eukaryota</taxon>
        <taxon>Fungi</taxon>
        <taxon>Dikarya</taxon>
        <taxon>Ascomycota</taxon>
        <taxon>Saccharomycotina</taxon>
        <taxon>Saccharomycetes</taxon>
        <taxon>Phaffomycetales</taxon>
        <taxon>Phaffomycetaceae</taxon>
        <taxon>Cyberlindnera</taxon>
    </lineage>
</organism>
<name>A0A1V2L5A5_CYBFA</name>
<evidence type="ECO:0000259" key="8">
    <source>
        <dbReference type="Pfam" id="PF11788"/>
    </source>
</evidence>
<keyword evidence="6" id="KW-0687">Ribonucleoprotein</keyword>
<dbReference type="Pfam" id="PF11788">
    <property type="entry name" value="MRP-L46"/>
    <property type="match status" value="1"/>
</dbReference>
<dbReference type="OMA" id="HPFENAF"/>
<comment type="subcellular location">
    <subcellularLocation>
        <location evidence="1">Mitochondrion</location>
    </subcellularLocation>
</comment>
<evidence type="ECO:0000256" key="4">
    <source>
        <dbReference type="ARBA" id="ARBA00022980"/>
    </source>
</evidence>
<dbReference type="CDD" id="cd04661">
    <property type="entry name" value="NUDIX_MRP_L46"/>
    <property type="match status" value="1"/>
</dbReference>
<dbReference type="PANTHER" id="PTHR13124:SF12">
    <property type="entry name" value="LARGE RIBOSOMAL SUBUNIT PROTEIN ML46"/>
    <property type="match status" value="1"/>
</dbReference>
<dbReference type="AlphaFoldDB" id="A0A1V2L5A5"/>
<evidence type="ECO:0000256" key="1">
    <source>
        <dbReference type="ARBA" id="ARBA00004173"/>
    </source>
</evidence>
<dbReference type="Gene3D" id="3.90.79.10">
    <property type="entry name" value="Nucleoside Triphosphate Pyrophosphohydrolase"/>
    <property type="match status" value="1"/>
</dbReference>
<keyword evidence="3" id="KW-0809">Transit peptide</keyword>
<sequence length="290" mass="32773">MQSLDTQASSRGYASIGGPDEKQKGIGCAVCLSLESIKAGLLLARNPIVTPDLTPLENAYFNYQEELERRLMWTFPHYYYFKKGSLAERRFFKAQRGPVSKQPGVFYSKGVPDIVHNRERRSKQEVVIPKDEYEESAMSDISRPVLPNSRVTKADEQGDLTSLERQLPRTLYLLVKDGKLGWKLPSFDVTEGTPLHRVAEDGLRQLGGDQINTWTVARSPTAVLKFDGCSLAPVDAQKKGLSREFIIKSNILSGAFKPQKVEYAWLTREEIEEKVSGEYFQATEFLFSRV</sequence>
<dbReference type="InterPro" id="IPR021757">
    <property type="entry name" value="Ribosomal_mL46_N"/>
</dbReference>
<keyword evidence="5" id="KW-0496">Mitochondrion</keyword>
<dbReference type="STRING" id="36022.A0A1V2L5A5"/>
<feature type="domain" description="Large ribosomal subunit protein mL46 N-terminal" evidence="8">
    <location>
        <begin position="36"/>
        <end position="155"/>
    </location>
</feature>
<evidence type="ECO:0000256" key="3">
    <source>
        <dbReference type="ARBA" id="ARBA00022946"/>
    </source>
</evidence>
<dbReference type="GO" id="GO:0005762">
    <property type="term" value="C:mitochondrial large ribosomal subunit"/>
    <property type="evidence" value="ECO:0007669"/>
    <property type="project" value="TreeGrafter"/>
</dbReference>
<dbReference type="EMBL" id="MPUK01000005">
    <property type="protein sequence ID" value="ONH67102.1"/>
    <property type="molecule type" value="Genomic_DNA"/>
</dbReference>
<gene>
    <name evidence="9" type="ORF">BON22_3096</name>
</gene>
<evidence type="ECO:0000256" key="2">
    <source>
        <dbReference type="ARBA" id="ARBA00009070"/>
    </source>
</evidence>
<reference evidence="10" key="1">
    <citation type="journal article" date="2017" name="Genome Announc.">
        <title>Genome sequences of Cyberlindnera fabianii 65, Pichia kudriavzevii 129, and Saccharomyces cerevisiae 131 isolated from fermented masau fruits in Zimbabwe.</title>
        <authorList>
            <person name="van Rijswijck I.M.H."/>
            <person name="Derks M.F.L."/>
            <person name="Abee T."/>
            <person name="de Ridder D."/>
            <person name="Smid E.J."/>
        </authorList>
    </citation>
    <scope>NUCLEOTIDE SEQUENCE [LARGE SCALE GENOMIC DNA]</scope>
    <source>
        <strain evidence="10">65</strain>
    </source>
</reference>
<keyword evidence="10" id="KW-1185">Reference proteome</keyword>
<evidence type="ECO:0000256" key="6">
    <source>
        <dbReference type="ARBA" id="ARBA00023274"/>
    </source>
</evidence>
<accession>A0A1V2L5A5</accession>
<dbReference type="PANTHER" id="PTHR13124">
    <property type="entry name" value="39S RIBOSOMAL PROTEIN L46, MITOCHONDRIAL PRECURSOR-RELATED"/>
    <property type="match status" value="1"/>
</dbReference>
<dbReference type="VEuPathDB" id="FungiDB:BON22_3096"/>
<keyword evidence="4" id="KW-0689">Ribosomal protein</keyword>
<dbReference type="GO" id="GO:0003735">
    <property type="term" value="F:structural constituent of ribosome"/>
    <property type="evidence" value="ECO:0007669"/>
    <property type="project" value="InterPro"/>
</dbReference>
<dbReference type="InterPro" id="IPR033650">
    <property type="entry name" value="Ribosomal_mL46_NUDIX"/>
</dbReference>
<evidence type="ECO:0000256" key="7">
    <source>
        <dbReference type="ARBA" id="ARBA00035190"/>
    </source>
</evidence>
<evidence type="ECO:0000313" key="9">
    <source>
        <dbReference type="EMBL" id="ONH67102.1"/>
    </source>
</evidence>
<evidence type="ECO:0000313" key="10">
    <source>
        <dbReference type="Proteomes" id="UP000189513"/>
    </source>
</evidence>
<proteinExistence type="inferred from homology"/>
<dbReference type="Proteomes" id="UP000189513">
    <property type="component" value="Unassembled WGS sequence"/>
</dbReference>
<protein>
    <recommendedName>
        <fullName evidence="7">Large ribosomal subunit protein mL46</fullName>
    </recommendedName>
</protein>